<keyword evidence="3" id="KW-0804">Transcription</keyword>
<proteinExistence type="predicted"/>
<dbReference type="EMBL" id="RPFW01000006">
    <property type="protein sequence ID" value="TVZ01821.1"/>
    <property type="molecule type" value="Genomic_DNA"/>
</dbReference>
<gene>
    <name evidence="7" type="ORF">EAS64_30720</name>
</gene>
<dbReference type="InterPro" id="IPR050109">
    <property type="entry name" value="HTH-type_TetR-like_transc_reg"/>
</dbReference>
<dbReference type="PANTHER" id="PTHR30055:SF234">
    <property type="entry name" value="HTH-TYPE TRANSCRIPTIONAL REGULATOR BETI"/>
    <property type="match status" value="1"/>
</dbReference>
<protein>
    <submittedName>
        <fullName evidence="7">TetR/AcrR family transcriptional regulator</fullName>
    </submittedName>
</protein>
<name>A0A6P2BTX8_9ACTN</name>
<dbReference type="GO" id="GO:0003700">
    <property type="term" value="F:DNA-binding transcription factor activity"/>
    <property type="evidence" value="ECO:0007669"/>
    <property type="project" value="TreeGrafter"/>
</dbReference>
<dbReference type="PANTHER" id="PTHR30055">
    <property type="entry name" value="HTH-TYPE TRANSCRIPTIONAL REGULATOR RUTR"/>
    <property type="match status" value="1"/>
</dbReference>
<dbReference type="Pfam" id="PF00440">
    <property type="entry name" value="TetR_N"/>
    <property type="match status" value="1"/>
</dbReference>
<evidence type="ECO:0000256" key="1">
    <source>
        <dbReference type="ARBA" id="ARBA00023015"/>
    </source>
</evidence>
<organism evidence="7 8">
    <name type="scientific">Trebonia kvetii</name>
    <dbReference type="NCBI Taxonomy" id="2480626"/>
    <lineage>
        <taxon>Bacteria</taxon>
        <taxon>Bacillati</taxon>
        <taxon>Actinomycetota</taxon>
        <taxon>Actinomycetes</taxon>
        <taxon>Streptosporangiales</taxon>
        <taxon>Treboniaceae</taxon>
        <taxon>Trebonia</taxon>
    </lineage>
</organism>
<dbReference type="OrthoDB" id="8222629at2"/>
<dbReference type="InterPro" id="IPR001647">
    <property type="entry name" value="HTH_TetR"/>
</dbReference>
<sequence>MDDTTSAGLSAGPRRPNARGQGERLREEIISAAVQMLGDLADDEALSLRAVARAVSISPTSVYLYFPDRDALVAAAMQRCHAEMLQAADDAEDAQQDPALGLRARILAQAAWVQEHPGIYKVMHESKVGMPFKEAAFTRTTAAVQRCMDAGVASPGDAATVALDLRTAVIGMLSLRINEPDLPWPPFPEQADRFLSKLVGLAPLAGETTVSQAK</sequence>
<dbReference type="Proteomes" id="UP000460272">
    <property type="component" value="Unassembled WGS sequence"/>
</dbReference>
<accession>A0A6P2BTX8</accession>
<keyword evidence="8" id="KW-1185">Reference proteome</keyword>
<evidence type="ECO:0000256" key="2">
    <source>
        <dbReference type="ARBA" id="ARBA00023125"/>
    </source>
</evidence>
<feature type="region of interest" description="Disordered" evidence="5">
    <location>
        <begin position="1"/>
        <end position="23"/>
    </location>
</feature>
<dbReference type="InterPro" id="IPR025996">
    <property type="entry name" value="MT1864/Rv1816-like_C"/>
</dbReference>
<keyword evidence="2 4" id="KW-0238">DNA-binding</keyword>
<dbReference type="AlphaFoldDB" id="A0A6P2BTX8"/>
<dbReference type="RefSeq" id="WP_145858703.1">
    <property type="nucleotide sequence ID" value="NZ_RPFW01000006.1"/>
</dbReference>
<dbReference type="GO" id="GO:0000976">
    <property type="term" value="F:transcription cis-regulatory region binding"/>
    <property type="evidence" value="ECO:0007669"/>
    <property type="project" value="TreeGrafter"/>
</dbReference>
<feature type="DNA-binding region" description="H-T-H motif" evidence="4">
    <location>
        <begin position="47"/>
        <end position="66"/>
    </location>
</feature>
<evidence type="ECO:0000256" key="4">
    <source>
        <dbReference type="PROSITE-ProRule" id="PRU00335"/>
    </source>
</evidence>
<evidence type="ECO:0000256" key="5">
    <source>
        <dbReference type="SAM" id="MobiDB-lite"/>
    </source>
</evidence>
<dbReference type="Gene3D" id="1.10.357.10">
    <property type="entry name" value="Tetracycline Repressor, domain 2"/>
    <property type="match status" value="1"/>
</dbReference>
<dbReference type="PROSITE" id="PS50977">
    <property type="entry name" value="HTH_TETR_2"/>
    <property type="match status" value="1"/>
</dbReference>
<evidence type="ECO:0000313" key="8">
    <source>
        <dbReference type="Proteomes" id="UP000460272"/>
    </source>
</evidence>
<dbReference type="InterPro" id="IPR036271">
    <property type="entry name" value="Tet_transcr_reg_TetR-rel_C_sf"/>
</dbReference>
<reference evidence="7 8" key="1">
    <citation type="submission" date="2018-11" db="EMBL/GenBank/DDBJ databases">
        <title>Trebonia kvetii gen.nov., sp.nov., a novel acidophilic actinobacterium, and proposal of the new actinobacterial family Treboniaceae fam. nov.</title>
        <authorList>
            <person name="Rapoport D."/>
            <person name="Sagova-Mareckova M."/>
            <person name="Sedlacek I."/>
            <person name="Provaznik J."/>
            <person name="Kralova S."/>
            <person name="Pavlinic D."/>
            <person name="Benes V."/>
            <person name="Kopecky J."/>
        </authorList>
    </citation>
    <scope>NUCLEOTIDE SEQUENCE [LARGE SCALE GENOMIC DNA]</scope>
    <source>
        <strain evidence="7 8">15Tr583</strain>
    </source>
</reference>
<dbReference type="Pfam" id="PF13305">
    <property type="entry name" value="TetR_C_33"/>
    <property type="match status" value="1"/>
</dbReference>
<evidence type="ECO:0000259" key="6">
    <source>
        <dbReference type="PROSITE" id="PS50977"/>
    </source>
</evidence>
<comment type="caution">
    <text evidence="7">The sequence shown here is derived from an EMBL/GenBank/DDBJ whole genome shotgun (WGS) entry which is preliminary data.</text>
</comment>
<feature type="domain" description="HTH tetR-type" evidence="6">
    <location>
        <begin position="23"/>
        <end position="84"/>
    </location>
</feature>
<dbReference type="InterPro" id="IPR009057">
    <property type="entry name" value="Homeodomain-like_sf"/>
</dbReference>
<evidence type="ECO:0000256" key="3">
    <source>
        <dbReference type="ARBA" id="ARBA00023163"/>
    </source>
</evidence>
<keyword evidence="1" id="KW-0805">Transcription regulation</keyword>
<evidence type="ECO:0000313" key="7">
    <source>
        <dbReference type="EMBL" id="TVZ01821.1"/>
    </source>
</evidence>
<dbReference type="SUPFAM" id="SSF48498">
    <property type="entry name" value="Tetracyclin repressor-like, C-terminal domain"/>
    <property type="match status" value="1"/>
</dbReference>
<dbReference type="SUPFAM" id="SSF46689">
    <property type="entry name" value="Homeodomain-like"/>
    <property type="match status" value="1"/>
</dbReference>